<dbReference type="AlphaFoldDB" id="A0A5N6IJ24"/>
<evidence type="ECO:0000256" key="1">
    <source>
        <dbReference type="SAM" id="Phobius"/>
    </source>
</evidence>
<accession>A0A5N6IJ24</accession>
<dbReference type="EMBL" id="ML732939">
    <property type="protein sequence ID" value="KAB8266742.1"/>
    <property type="molecule type" value="Genomic_DNA"/>
</dbReference>
<keyword evidence="3" id="KW-1185">Reference proteome</keyword>
<reference evidence="2 3" key="1">
    <citation type="submission" date="2019-04" db="EMBL/GenBank/DDBJ databases">
        <title>Fungal friends and foes A comparative genomics study of 23 Aspergillus species from section Flavi.</title>
        <authorList>
            <consortium name="DOE Joint Genome Institute"/>
            <person name="Kjaerbolling I."/>
            <person name="Vesth T.C."/>
            <person name="Frisvad J.C."/>
            <person name="Nybo J.L."/>
            <person name="Theobald S."/>
            <person name="Kildgaard S."/>
            <person name="Petersen T.I."/>
            <person name="Kuo A."/>
            <person name="Sato A."/>
            <person name="Lyhne E.K."/>
            <person name="Kogle M.E."/>
            <person name="Wiebenga A."/>
            <person name="Kun R.S."/>
            <person name="Lubbers R.J."/>
            <person name="Makela M.R."/>
            <person name="Barry K."/>
            <person name="Chovatia M."/>
            <person name="Clum A."/>
            <person name="Daum C."/>
            <person name="Haridas S."/>
            <person name="He G."/>
            <person name="LaButti K."/>
            <person name="Lipzen A."/>
            <person name="Mondo S."/>
            <person name="Pangilinan J."/>
            <person name="Riley R."/>
            <person name="Salamov A."/>
            <person name="Simmons B.A."/>
            <person name="Magnuson J.K."/>
            <person name="Henrissat B."/>
            <person name="Mortensen U.H."/>
            <person name="Larsen T.O."/>
            <person name="De vries R.P."/>
            <person name="Grigoriev I.V."/>
            <person name="Machida M."/>
            <person name="Baker S.E."/>
            <person name="Andersen M.R."/>
        </authorList>
    </citation>
    <scope>NUCLEOTIDE SEQUENCE [LARGE SCALE GENOMIC DNA]</scope>
    <source>
        <strain evidence="2 3">CBS 117635</strain>
    </source>
</reference>
<sequence length="114" mass="12756">MAIIGPNTKFTAFFVLRLHANKAKSESAYDSMSLEKKIGHRGLTTMTTESLCPSDSIASCQPNISYSLGTFKYPQNRCNISKNLIAAFFYLSAPLYICLFIFETRILNYLAPRG</sequence>
<keyword evidence="1" id="KW-1133">Transmembrane helix</keyword>
<evidence type="ECO:0000313" key="2">
    <source>
        <dbReference type="EMBL" id="KAB8266742.1"/>
    </source>
</evidence>
<name>A0A5N6IJ24_9EURO</name>
<protein>
    <submittedName>
        <fullName evidence="2">Uncharacterized protein</fullName>
    </submittedName>
</protein>
<proteinExistence type="predicted"/>
<organism evidence="2 3">
    <name type="scientific">Aspergillus minisclerotigenes</name>
    <dbReference type="NCBI Taxonomy" id="656917"/>
    <lineage>
        <taxon>Eukaryota</taxon>
        <taxon>Fungi</taxon>
        <taxon>Dikarya</taxon>
        <taxon>Ascomycota</taxon>
        <taxon>Pezizomycotina</taxon>
        <taxon>Eurotiomycetes</taxon>
        <taxon>Eurotiomycetidae</taxon>
        <taxon>Eurotiales</taxon>
        <taxon>Aspergillaceae</taxon>
        <taxon>Aspergillus</taxon>
        <taxon>Aspergillus subgen. Circumdati</taxon>
    </lineage>
</organism>
<evidence type="ECO:0000313" key="3">
    <source>
        <dbReference type="Proteomes" id="UP000326289"/>
    </source>
</evidence>
<dbReference type="Proteomes" id="UP000326289">
    <property type="component" value="Unassembled WGS sequence"/>
</dbReference>
<feature type="transmembrane region" description="Helical" evidence="1">
    <location>
        <begin position="84"/>
        <end position="102"/>
    </location>
</feature>
<keyword evidence="1" id="KW-0472">Membrane</keyword>
<keyword evidence="1" id="KW-0812">Transmembrane</keyword>
<gene>
    <name evidence="2" type="ORF">BDV30DRAFT_62902</name>
</gene>